<evidence type="ECO:0000256" key="10">
    <source>
        <dbReference type="HAMAP-Rule" id="MF_00952"/>
    </source>
</evidence>
<evidence type="ECO:0000256" key="1">
    <source>
        <dbReference type="ARBA" id="ARBA00000213"/>
    </source>
</evidence>
<keyword evidence="5" id="KW-0862">Zinc</keyword>
<dbReference type="SMART" id="SM00493">
    <property type="entry name" value="TOPRIM"/>
    <property type="match status" value="1"/>
</dbReference>
<keyword evidence="11" id="KW-0175">Coiled coil</keyword>
<dbReference type="Gene3D" id="1.10.460.10">
    <property type="entry name" value="Topoisomerase I, domain 2"/>
    <property type="match status" value="1"/>
</dbReference>
<dbReference type="InterPro" id="IPR013825">
    <property type="entry name" value="Topo_IA_cen_sub2"/>
</dbReference>
<gene>
    <name evidence="10" type="primary">topA</name>
    <name evidence="14" type="ORF">SAMN02745751_00888</name>
</gene>
<dbReference type="GO" id="GO:0003677">
    <property type="term" value="F:DNA binding"/>
    <property type="evidence" value="ECO:0007669"/>
    <property type="project" value="UniProtKB-KW"/>
</dbReference>
<dbReference type="HAMAP" id="MF_00952">
    <property type="entry name" value="Topoisom_1_prok"/>
    <property type="match status" value="1"/>
</dbReference>
<dbReference type="InterPro" id="IPR034149">
    <property type="entry name" value="TOPRIM_TopoI"/>
</dbReference>
<evidence type="ECO:0000256" key="9">
    <source>
        <dbReference type="ARBA" id="ARBA00023235"/>
    </source>
</evidence>
<dbReference type="InterPro" id="IPR005733">
    <property type="entry name" value="TopoI_bac-type"/>
</dbReference>
<evidence type="ECO:0000256" key="11">
    <source>
        <dbReference type="SAM" id="Coils"/>
    </source>
</evidence>
<feature type="site" description="Interaction with DNA" evidence="10">
    <location>
        <position position="140"/>
    </location>
</feature>
<dbReference type="PANTHER" id="PTHR42785:SF1">
    <property type="entry name" value="DNA TOPOISOMERASE"/>
    <property type="match status" value="1"/>
</dbReference>
<dbReference type="Proteomes" id="UP000184052">
    <property type="component" value="Unassembled WGS sequence"/>
</dbReference>
<dbReference type="PANTHER" id="PTHR42785">
    <property type="entry name" value="DNA TOPOISOMERASE, TYPE IA, CORE"/>
    <property type="match status" value="1"/>
</dbReference>
<dbReference type="RefSeq" id="WP_073047764.1">
    <property type="nucleotide sequence ID" value="NZ_FQZL01000006.1"/>
</dbReference>
<dbReference type="GO" id="GO:0006265">
    <property type="term" value="P:DNA topological change"/>
    <property type="evidence" value="ECO:0007669"/>
    <property type="project" value="UniProtKB-UniRule"/>
</dbReference>
<dbReference type="EMBL" id="FQZL01000006">
    <property type="protein sequence ID" value="SHI71751.1"/>
    <property type="molecule type" value="Genomic_DNA"/>
</dbReference>
<dbReference type="NCBIfam" id="TIGR01051">
    <property type="entry name" value="topA_bact"/>
    <property type="match status" value="1"/>
</dbReference>
<sequence length="731" mass="83348">MAKNLVIVESPSKAKTIGKFLGKNYKVKASVGHLRDLPKSKLGIDVEDNFNPNYITIRGKGDIIKELKKEAKKADHVYLATDPDREGEAISWHLAEILKLDPSDNIRIVFNEITKNAITNAKKNPRSINQDLVDAQQARRILDRLVGYKISPLLWRKIEKGLSAGRVQSVAVKLIYDREKEIENFVPEEYWTIDGEFGEKKTLEAKFAGELNDSRVKKISISSREEADKLLEVLRGKDYGVIEKITNKKTKKSPPPPFTTSSLQQDANRQLNFSTKKTMMIAQQLYEGVELEDQGTTGLITYIRTDSYRISDEAKKEAAEYLEESYGKDYVNISRVFKTKKKTDIQDAHEAIRPSTVYNHPDRIKESLTNDQYKLYRLIWKRFLASCMESAEFENLTILINVEGYAFRYSGKRTLFDGYMKVLPSKDKIDEFPELEQGKDIKIKKILEKQNFTNPPARYNEASLVKTMEELGIGRPSTYAPTVSTILNRGYVVKNEGVFNITEIGEIVTELLIEHFSSIINDKFTADLENKLDEVESGSFRWQEVIEGFYKEFEKALALADKNIEKIEIEEEITDIECEKCGSKMVVKKGRFGKFLACPNYPECKNTKPYDAETGEAKVSDVDCDKCGARMVIKKGRYGEFLACPNYPECKNTKQIEKTIDVKCPKCGGDILEKRTKKGRKFYGCSNYPECDFTAWNEPVNEKCPVCGGLQVKKKTRDGEVIVCTNENCEK</sequence>
<comment type="catalytic activity">
    <reaction evidence="1 10">
        <text>ATP-independent breakage of single-stranded DNA, followed by passage and rejoining.</text>
        <dbReference type="EC" id="5.6.2.1"/>
    </reaction>
</comment>
<feature type="site" description="Interaction with DNA" evidence="10">
    <location>
        <position position="155"/>
    </location>
</feature>
<keyword evidence="6" id="KW-0460">Magnesium</keyword>
<keyword evidence="15" id="KW-1185">Reference proteome</keyword>
<dbReference type="InterPro" id="IPR003601">
    <property type="entry name" value="Topo_IA_2"/>
</dbReference>
<evidence type="ECO:0000256" key="6">
    <source>
        <dbReference type="ARBA" id="ARBA00022842"/>
    </source>
</evidence>
<dbReference type="STRING" id="1121476.SAMN02745751_00888"/>
<dbReference type="SUPFAM" id="SSF56712">
    <property type="entry name" value="Prokaryotic type I DNA topoisomerase"/>
    <property type="match status" value="1"/>
</dbReference>
<dbReference type="PROSITE" id="PS52039">
    <property type="entry name" value="TOPO_IA_2"/>
    <property type="match status" value="1"/>
</dbReference>
<feature type="site" description="Interaction with DNA" evidence="10">
    <location>
        <position position="148"/>
    </location>
</feature>
<dbReference type="InterPro" id="IPR013826">
    <property type="entry name" value="Topo_IA_cen_sub3"/>
</dbReference>
<evidence type="ECO:0000256" key="4">
    <source>
        <dbReference type="ARBA" id="ARBA00022771"/>
    </source>
</evidence>
<dbReference type="InterPro" id="IPR023406">
    <property type="entry name" value="Topo_IA_AS"/>
</dbReference>
<keyword evidence="3" id="KW-0479">Metal-binding</keyword>
<feature type="domain" description="Toprim" evidence="12">
    <location>
        <begin position="3"/>
        <end position="113"/>
    </location>
</feature>
<dbReference type="SMART" id="SM00436">
    <property type="entry name" value="TOP1Bc"/>
    <property type="match status" value="1"/>
</dbReference>
<comment type="similarity">
    <text evidence="2 10">Belongs to the type IA topoisomerase family.</text>
</comment>
<evidence type="ECO:0000256" key="3">
    <source>
        <dbReference type="ARBA" id="ARBA00022723"/>
    </source>
</evidence>
<evidence type="ECO:0000256" key="7">
    <source>
        <dbReference type="ARBA" id="ARBA00023029"/>
    </source>
</evidence>
<dbReference type="GO" id="GO:0005694">
    <property type="term" value="C:chromosome"/>
    <property type="evidence" value="ECO:0007669"/>
    <property type="project" value="InterPro"/>
</dbReference>
<dbReference type="Gene3D" id="1.10.290.10">
    <property type="entry name" value="Topoisomerase I, domain 4"/>
    <property type="match status" value="1"/>
</dbReference>
<dbReference type="InterPro" id="IPR006171">
    <property type="entry name" value="TOPRIM_dom"/>
</dbReference>
<dbReference type="PROSITE" id="PS50880">
    <property type="entry name" value="TOPRIM"/>
    <property type="match status" value="1"/>
</dbReference>
<evidence type="ECO:0000259" key="13">
    <source>
        <dbReference type="PROSITE" id="PS52039"/>
    </source>
</evidence>
<dbReference type="InterPro" id="IPR028612">
    <property type="entry name" value="Topoisom_1_IA"/>
</dbReference>
<feature type="coiled-coil region" evidence="11">
    <location>
        <begin position="550"/>
        <end position="579"/>
    </location>
</feature>
<dbReference type="PRINTS" id="PR00417">
    <property type="entry name" value="PRTPISMRASEI"/>
</dbReference>
<dbReference type="InterPro" id="IPR003602">
    <property type="entry name" value="Topo_IA_DNA-bd_dom"/>
</dbReference>
<dbReference type="SUPFAM" id="SSF57783">
    <property type="entry name" value="Zinc beta-ribbon"/>
    <property type="match status" value="3"/>
</dbReference>
<keyword evidence="7 10" id="KW-0799">Topoisomerase</keyword>
<dbReference type="InterPro" id="IPR000380">
    <property type="entry name" value="Topo_IA"/>
</dbReference>
<dbReference type="OrthoDB" id="9804262at2"/>
<dbReference type="CDD" id="cd00186">
    <property type="entry name" value="TOP1Ac"/>
    <property type="match status" value="1"/>
</dbReference>
<dbReference type="InterPro" id="IPR023405">
    <property type="entry name" value="Topo_IA_core_domain"/>
</dbReference>
<evidence type="ECO:0000256" key="2">
    <source>
        <dbReference type="ARBA" id="ARBA00009446"/>
    </source>
</evidence>
<feature type="site" description="Interaction with DNA" evidence="10">
    <location>
        <position position="139"/>
    </location>
</feature>
<reference evidence="14 15" key="1">
    <citation type="submission" date="2016-11" db="EMBL/GenBank/DDBJ databases">
        <authorList>
            <person name="Jaros S."/>
            <person name="Januszkiewicz K."/>
            <person name="Wedrychowicz H."/>
        </authorList>
    </citation>
    <scope>NUCLEOTIDE SEQUENCE [LARGE SCALE GENOMIC DNA]</scope>
    <source>
        <strain evidence="14 15">DSM 17477</strain>
    </source>
</reference>
<feature type="site" description="Interaction with DNA" evidence="10">
    <location>
        <position position="489"/>
    </location>
</feature>
<feature type="region of interest" description="Interaction with DNA" evidence="10">
    <location>
        <begin position="163"/>
        <end position="168"/>
    </location>
</feature>
<dbReference type="Gene3D" id="3.40.50.140">
    <property type="match status" value="1"/>
</dbReference>
<feature type="site" description="Interaction with DNA" evidence="10">
    <location>
        <position position="143"/>
    </location>
</feature>
<dbReference type="Pfam" id="PF01396">
    <property type="entry name" value="Zn_ribbon_Top1"/>
    <property type="match status" value="4"/>
</dbReference>
<name>A0A1M6DF94_9FIRM</name>
<dbReference type="InterPro" id="IPR013498">
    <property type="entry name" value="Topo_IA_Znf"/>
</dbReference>
<dbReference type="SMART" id="SM00437">
    <property type="entry name" value="TOP1Ac"/>
    <property type="match status" value="1"/>
</dbReference>
<dbReference type="EC" id="5.6.2.1" evidence="10"/>
<organism evidence="14 15">
    <name type="scientific">Dethiosulfatibacter aminovorans DSM 17477</name>
    <dbReference type="NCBI Taxonomy" id="1121476"/>
    <lineage>
        <taxon>Bacteria</taxon>
        <taxon>Bacillati</taxon>
        <taxon>Bacillota</taxon>
        <taxon>Tissierellia</taxon>
        <taxon>Dethiosulfatibacter</taxon>
    </lineage>
</organism>
<dbReference type="Pfam" id="PF01751">
    <property type="entry name" value="Toprim"/>
    <property type="match status" value="1"/>
</dbReference>
<dbReference type="Gene3D" id="2.70.20.10">
    <property type="entry name" value="Topoisomerase I, domain 3"/>
    <property type="match status" value="1"/>
</dbReference>
<evidence type="ECO:0000259" key="12">
    <source>
        <dbReference type="PROSITE" id="PS50880"/>
    </source>
</evidence>
<evidence type="ECO:0000256" key="8">
    <source>
        <dbReference type="ARBA" id="ARBA00023125"/>
    </source>
</evidence>
<evidence type="ECO:0000256" key="5">
    <source>
        <dbReference type="ARBA" id="ARBA00022833"/>
    </source>
</evidence>
<comment type="function">
    <text evidence="10">Releases the supercoiling and torsional tension of DNA, which is introduced during the DNA replication and transcription, by transiently cleaving and rejoining one strand of the DNA duplex. Introduces a single-strand break via transesterification at a target site in duplex DNA. The scissile phosphodiester is attacked by the catalytic tyrosine of the enzyme, resulting in the formation of a DNA-(5'-phosphotyrosyl)-enzyme intermediate and the expulsion of a 3'-OH DNA strand. The free DNA strand then undergoes passage around the unbroken strand, thus removing DNA supercoils. Finally, in the religation step, the DNA 3'-OH attacks the covalent intermediate to expel the active-site tyrosine and restore the DNA phosphodiester backbone.</text>
</comment>
<keyword evidence="8 10" id="KW-0238">DNA-binding</keyword>
<feature type="domain" description="Topo IA-type catalytic" evidence="13">
    <location>
        <begin position="129"/>
        <end position="557"/>
    </location>
</feature>
<feature type="site" description="Interaction with DNA" evidence="10">
    <location>
        <position position="33"/>
    </location>
</feature>
<accession>A0A1M6DF94</accession>
<feature type="active site" description="O-(5'-phospho-DNA)-tyrosine intermediate" evidence="10">
    <location>
        <position position="302"/>
    </location>
</feature>
<feature type="site" description="Interaction with DNA" evidence="10">
    <location>
        <position position="304"/>
    </location>
</feature>
<evidence type="ECO:0000313" key="14">
    <source>
        <dbReference type="EMBL" id="SHI71751.1"/>
    </source>
</evidence>
<keyword evidence="9 10" id="KW-0413">Isomerase</keyword>
<comment type="subunit">
    <text evidence="10">Monomer.</text>
</comment>
<dbReference type="AlphaFoldDB" id="A0A1M6DF94"/>
<keyword evidence="4" id="KW-0863">Zinc-finger</keyword>
<dbReference type="InterPro" id="IPR013824">
    <property type="entry name" value="Topo_IA_cen_sub1"/>
</dbReference>
<evidence type="ECO:0000313" key="15">
    <source>
        <dbReference type="Proteomes" id="UP000184052"/>
    </source>
</evidence>
<dbReference type="Gene3D" id="3.30.65.10">
    <property type="entry name" value="Bacterial Topoisomerase I, domain 1"/>
    <property type="match status" value="3"/>
</dbReference>
<dbReference type="GO" id="GO:0008270">
    <property type="term" value="F:zinc ion binding"/>
    <property type="evidence" value="ECO:0007669"/>
    <property type="project" value="UniProtKB-KW"/>
</dbReference>
<dbReference type="PROSITE" id="PS00396">
    <property type="entry name" value="TOPO_IA_1"/>
    <property type="match status" value="1"/>
</dbReference>
<protein>
    <recommendedName>
        <fullName evidence="10">DNA topoisomerase 1</fullName>
        <ecNumber evidence="10">5.6.2.1</ecNumber>
    </recommendedName>
    <alternativeName>
        <fullName evidence="10">DNA topoisomerase I</fullName>
    </alternativeName>
</protein>
<dbReference type="CDD" id="cd03363">
    <property type="entry name" value="TOPRIM_TopoIA_TopoI"/>
    <property type="match status" value="1"/>
</dbReference>
<dbReference type="Pfam" id="PF01131">
    <property type="entry name" value="Topoisom_bac"/>
    <property type="match status" value="1"/>
</dbReference>
<dbReference type="InterPro" id="IPR013497">
    <property type="entry name" value="Topo_IA_cen"/>
</dbReference>
<proteinExistence type="inferred from homology"/>
<dbReference type="GO" id="GO:0003917">
    <property type="term" value="F:DNA topoisomerase type I (single strand cut, ATP-independent) activity"/>
    <property type="evidence" value="ECO:0007669"/>
    <property type="project" value="UniProtKB-UniRule"/>
</dbReference>